<keyword evidence="12" id="KW-0325">Glycoprotein</keyword>
<evidence type="ECO:0000256" key="15">
    <source>
        <dbReference type="ARBA" id="ARBA00029428"/>
    </source>
</evidence>
<dbReference type="Gene3D" id="2.40.160.110">
    <property type="match status" value="1"/>
</dbReference>
<dbReference type="GO" id="GO:0031902">
    <property type="term" value="C:late endosome membrane"/>
    <property type="evidence" value="ECO:0007669"/>
    <property type="project" value="TreeGrafter"/>
</dbReference>
<gene>
    <name evidence="26" type="primary">LOC109478283</name>
</gene>
<evidence type="ECO:0000256" key="4">
    <source>
        <dbReference type="ARBA" id="ARBA00004279"/>
    </source>
</evidence>
<evidence type="ECO:0000256" key="23">
    <source>
        <dbReference type="SAM" id="SignalP"/>
    </source>
</evidence>
<dbReference type="GeneID" id="109478283"/>
<evidence type="ECO:0000256" key="3">
    <source>
        <dbReference type="ARBA" id="ARBA00004172"/>
    </source>
</evidence>
<name>A0A6P4ZMR3_BRABE</name>
<keyword evidence="20" id="KW-1015">Disulfide bond</keyword>
<feature type="compositionally biased region" description="Polar residues" evidence="21">
    <location>
        <begin position="131"/>
        <end position="160"/>
    </location>
</feature>
<dbReference type="GO" id="GO:0072594">
    <property type="term" value="P:establishment of protein localization to organelle"/>
    <property type="evidence" value="ECO:0007669"/>
    <property type="project" value="TreeGrafter"/>
</dbReference>
<dbReference type="PRINTS" id="PR00336">
    <property type="entry name" value="LYSASSOCTDMP"/>
</dbReference>
<dbReference type="Proteomes" id="UP000515135">
    <property type="component" value="Unplaced"/>
</dbReference>
<dbReference type="PANTHER" id="PTHR11506">
    <property type="entry name" value="LYSOSOME-ASSOCIATED MEMBRANE GLYCOPROTEIN"/>
    <property type="match status" value="1"/>
</dbReference>
<accession>A0A6P4ZMR3</accession>
<evidence type="ECO:0000256" key="10">
    <source>
        <dbReference type="ARBA" id="ARBA00023018"/>
    </source>
</evidence>
<keyword evidence="6 20" id="KW-0812">Transmembrane</keyword>
<dbReference type="GO" id="GO:0005765">
    <property type="term" value="C:lysosomal membrane"/>
    <property type="evidence" value="ECO:0007669"/>
    <property type="project" value="UniProtKB-SubCell"/>
</dbReference>
<keyword evidence="13" id="KW-0966">Cell projection</keyword>
<keyword evidence="14" id="KW-0968">Cytoplasmic vesicle</keyword>
<evidence type="ECO:0000256" key="12">
    <source>
        <dbReference type="ARBA" id="ARBA00023180"/>
    </source>
</evidence>
<evidence type="ECO:0000256" key="21">
    <source>
        <dbReference type="SAM" id="MobiDB-lite"/>
    </source>
</evidence>
<feature type="chain" id="PRO_5027729373" description="Lysosome-associated membrane glycoprotein 5" evidence="23">
    <location>
        <begin position="23"/>
        <end position="453"/>
    </location>
</feature>
<evidence type="ECO:0000256" key="5">
    <source>
        <dbReference type="ARBA" id="ARBA00009644"/>
    </source>
</evidence>
<dbReference type="PROSITE" id="PS51407">
    <property type="entry name" value="LAMP_3"/>
    <property type="match status" value="1"/>
</dbReference>
<keyword evidence="8" id="KW-0967">Endosome</keyword>
<evidence type="ECO:0000256" key="11">
    <source>
        <dbReference type="ARBA" id="ARBA00023136"/>
    </source>
</evidence>
<evidence type="ECO:0000256" key="18">
    <source>
        <dbReference type="ARBA" id="ARBA00074379"/>
    </source>
</evidence>
<comment type="function">
    <text evidence="16">Plays a role in short-term synaptic plasticity in a subset of GABAergic neurons in the brain.</text>
</comment>
<evidence type="ECO:0000256" key="19">
    <source>
        <dbReference type="ARBA" id="ARBA00076257"/>
    </source>
</evidence>
<dbReference type="InterPro" id="IPR002000">
    <property type="entry name" value="Lysosome-assoc_membr_glycop"/>
</dbReference>
<proteinExistence type="inferred from homology"/>
<keyword evidence="9 22" id="KW-1133">Transmembrane helix</keyword>
<comment type="caution">
    <text evidence="20">Lacks conserved residue(s) required for the propagation of feature annotation.</text>
</comment>
<feature type="compositionally biased region" description="Polar residues" evidence="21">
    <location>
        <begin position="67"/>
        <end position="88"/>
    </location>
</feature>
<evidence type="ECO:0000256" key="1">
    <source>
        <dbReference type="ARBA" id="ARBA00004151"/>
    </source>
</evidence>
<comment type="subcellular location">
    <subcellularLocation>
        <location evidence="4">Cell projection</location>
        <location evidence="4">Dendrite</location>
    </subcellularLocation>
    <subcellularLocation>
        <location evidence="17">Cell projection</location>
        <location evidence="17">Growth cone membrane</location>
        <topology evidence="17">Single-pass type I membrane protein</topology>
    </subcellularLocation>
    <subcellularLocation>
        <location evidence="15">Cytoplasmic vesicle</location>
        <location evidence="15">Secretory vesicle</location>
        <location evidence="15">Synaptic vesicle membrane</location>
        <topology evidence="15">Single-pass type I membrane protein</topology>
    </subcellularLocation>
    <subcellularLocation>
        <location evidence="2">Early endosome membrane</location>
        <topology evidence="2">Single-pass type I membrane protein</topology>
    </subcellularLocation>
    <subcellularLocation>
        <location evidence="1">Endoplasmic reticulum-Golgi intermediate compartment membrane</location>
        <topology evidence="1">Single-pass type I membrane protein</topology>
    </subcellularLocation>
    <subcellularLocation>
        <location evidence="20">Lysosome membrane</location>
        <topology evidence="20">Single-pass type I membrane protein</topology>
    </subcellularLocation>
    <subcellularLocation>
        <location evidence="3">Recycling endosome</location>
    </subcellularLocation>
</comment>
<evidence type="ECO:0000256" key="9">
    <source>
        <dbReference type="ARBA" id="ARBA00022989"/>
    </source>
</evidence>
<dbReference type="OrthoDB" id="6232933at2759"/>
<keyword evidence="11 20" id="KW-0472">Membrane</keyword>
<dbReference type="PANTHER" id="PTHR11506:SF35">
    <property type="entry name" value="LYSOSOME-ASSOCIATED MEMBRANE GLYCOPROTEIN 5"/>
    <property type="match status" value="1"/>
</dbReference>
<sequence length="453" mass="47785">MASPGPLLVLVMLACCWSEAHTSTLSRGSAVDESSGREFVKNGVTGGTDAPKTSTIFPDEATPSHFLGTSSSKPNATVGGTTSGTPPNATDVHTIPPNTTHVHTTPNATEVYTTAPTTTHVHTTPPNATNVYTTAPNTTDVHTTSPNTTHVYTTPSNTTHAYTTPNVTDIYTTSPNTTHIHTTPPYTTLPNTTSSVKTTRIHTTSSANTTAPPTTNIHTTLHVPTTTVPGPISGTWYVNQSGEPCLILQAAITINITYSTSPSTASAVLVSLPQSAESSGNCGPNTSHITLGLQSGHFNLTFTFGANVTVNGLKNAFMLSQVNLGYVLDKNMFPDSVADKPVLVQYSNFSNAHLSASMGSSLKCDAEQSFSLDRNHVLSISHVQVQPFSVQDGKFSKAETCPEDGDKGSHYNLGVAVALCVTVPVIFMAVFIGWHYFCVMRKRGGGKAYSALI</sequence>
<keyword evidence="25" id="KW-1185">Reference proteome</keyword>
<evidence type="ECO:0000256" key="14">
    <source>
        <dbReference type="ARBA" id="ARBA00023329"/>
    </source>
</evidence>
<evidence type="ECO:0000259" key="24">
    <source>
        <dbReference type="Pfam" id="PF01299"/>
    </source>
</evidence>
<dbReference type="Pfam" id="PF01299">
    <property type="entry name" value="Lamp2-like_luminal"/>
    <property type="match status" value="1"/>
</dbReference>
<feature type="signal peptide" evidence="23">
    <location>
        <begin position="1"/>
        <end position="22"/>
    </location>
</feature>
<evidence type="ECO:0000256" key="7">
    <source>
        <dbReference type="ARBA" id="ARBA00022729"/>
    </source>
</evidence>
<comment type="similarity">
    <text evidence="5 20">Belongs to the LAMP family.</text>
</comment>
<feature type="domain" description="Lysosome-associated membrane glycoprotein 2-like luminal" evidence="24">
    <location>
        <begin position="234"/>
        <end position="391"/>
    </location>
</feature>
<keyword evidence="20" id="KW-0458">Lysosome</keyword>
<dbReference type="InterPro" id="IPR048528">
    <property type="entry name" value="Lamp2-like_luminal"/>
</dbReference>
<feature type="transmembrane region" description="Helical" evidence="22">
    <location>
        <begin position="411"/>
        <end position="437"/>
    </location>
</feature>
<evidence type="ECO:0000313" key="25">
    <source>
        <dbReference type="Proteomes" id="UP000515135"/>
    </source>
</evidence>
<evidence type="ECO:0000256" key="13">
    <source>
        <dbReference type="ARBA" id="ARBA00023273"/>
    </source>
</evidence>
<evidence type="ECO:0000256" key="16">
    <source>
        <dbReference type="ARBA" id="ARBA00053950"/>
    </source>
</evidence>
<dbReference type="RefSeq" id="XP_019635309.1">
    <property type="nucleotide sequence ID" value="XM_019779750.1"/>
</dbReference>
<feature type="compositionally biased region" description="Low complexity" evidence="21">
    <location>
        <begin position="92"/>
        <end position="130"/>
    </location>
</feature>
<evidence type="ECO:0000256" key="8">
    <source>
        <dbReference type="ARBA" id="ARBA00022753"/>
    </source>
</evidence>
<dbReference type="GO" id="GO:0005886">
    <property type="term" value="C:plasma membrane"/>
    <property type="evidence" value="ECO:0007669"/>
    <property type="project" value="UniProtKB-SubCell"/>
</dbReference>
<evidence type="ECO:0000256" key="20">
    <source>
        <dbReference type="PROSITE-ProRule" id="PRU00740"/>
    </source>
</evidence>
<keyword evidence="7 23" id="KW-0732">Signal</keyword>
<evidence type="ECO:0000256" key="6">
    <source>
        <dbReference type="ARBA" id="ARBA00022692"/>
    </source>
</evidence>
<feature type="region of interest" description="Disordered" evidence="21">
    <location>
        <begin position="24"/>
        <end position="160"/>
    </location>
</feature>
<evidence type="ECO:0000256" key="2">
    <source>
        <dbReference type="ARBA" id="ARBA00004158"/>
    </source>
</evidence>
<evidence type="ECO:0000256" key="22">
    <source>
        <dbReference type="SAM" id="Phobius"/>
    </source>
</evidence>
<evidence type="ECO:0000313" key="26">
    <source>
        <dbReference type="RefSeq" id="XP_019635309.1"/>
    </source>
</evidence>
<evidence type="ECO:0000256" key="17">
    <source>
        <dbReference type="ARBA" id="ARBA00060492"/>
    </source>
</evidence>
<protein>
    <recommendedName>
        <fullName evidence="18">Lysosome-associated membrane glycoprotein 5</fullName>
    </recommendedName>
    <alternativeName>
        <fullName evidence="19">Lysosome-associated membrane protein 5</fullName>
    </alternativeName>
</protein>
<reference evidence="26" key="1">
    <citation type="submission" date="2025-08" db="UniProtKB">
        <authorList>
            <consortium name="RefSeq"/>
        </authorList>
    </citation>
    <scope>IDENTIFICATION</scope>
    <source>
        <tissue evidence="26">Gonad</tissue>
    </source>
</reference>
<keyword evidence="10" id="KW-0770">Synapse</keyword>
<organism evidence="25 26">
    <name type="scientific">Branchiostoma belcheri</name>
    <name type="common">Amphioxus</name>
    <dbReference type="NCBI Taxonomy" id="7741"/>
    <lineage>
        <taxon>Eukaryota</taxon>
        <taxon>Metazoa</taxon>
        <taxon>Chordata</taxon>
        <taxon>Cephalochordata</taxon>
        <taxon>Leptocardii</taxon>
        <taxon>Amphioxiformes</taxon>
        <taxon>Branchiostomatidae</taxon>
        <taxon>Branchiostoma</taxon>
    </lineage>
</organism>
<feature type="disulfide bond" evidence="20">
    <location>
        <begin position="364"/>
        <end position="401"/>
    </location>
</feature>
<dbReference type="AlphaFoldDB" id="A0A6P4ZMR3"/>